<dbReference type="PANTHER" id="PTHR33327">
    <property type="entry name" value="ENDONUCLEASE"/>
    <property type="match status" value="1"/>
</dbReference>
<proteinExistence type="predicted"/>
<protein>
    <submittedName>
        <fullName evidence="4">CCR4-NOT transcription complex subunit 11</fullName>
    </submittedName>
</protein>
<organism evidence="4">
    <name type="scientific">Echinostoma caproni</name>
    <dbReference type="NCBI Taxonomy" id="27848"/>
    <lineage>
        <taxon>Eukaryota</taxon>
        <taxon>Metazoa</taxon>
        <taxon>Spiralia</taxon>
        <taxon>Lophotrochozoa</taxon>
        <taxon>Platyhelminthes</taxon>
        <taxon>Trematoda</taxon>
        <taxon>Digenea</taxon>
        <taxon>Plagiorchiida</taxon>
        <taxon>Echinostomata</taxon>
        <taxon>Echinostomatoidea</taxon>
        <taxon>Echinostomatidae</taxon>
        <taxon>Echinostoma</taxon>
    </lineage>
</organism>
<gene>
    <name evidence="2" type="ORF">ECPE_LOCUS13484</name>
</gene>
<reference evidence="4" key="1">
    <citation type="submission" date="2016-06" db="UniProtKB">
        <authorList>
            <consortium name="WormBaseParasite"/>
        </authorList>
    </citation>
    <scope>IDENTIFICATION</scope>
</reference>
<keyword evidence="3" id="KW-1185">Reference proteome</keyword>
<dbReference type="InterPro" id="IPR055469">
    <property type="entry name" value="DUF7041"/>
</dbReference>
<dbReference type="EMBL" id="UZAN01055186">
    <property type="protein sequence ID" value="VDP90756.1"/>
    <property type="molecule type" value="Genomic_DNA"/>
</dbReference>
<dbReference type="PANTHER" id="PTHR33327:SF3">
    <property type="entry name" value="RNA-DIRECTED DNA POLYMERASE"/>
    <property type="match status" value="1"/>
</dbReference>
<evidence type="ECO:0000259" key="1">
    <source>
        <dbReference type="Pfam" id="PF23055"/>
    </source>
</evidence>
<dbReference type="Proteomes" id="UP000272942">
    <property type="component" value="Unassembled WGS sequence"/>
</dbReference>
<accession>A0A183B2Q0</accession>
<evidence type="ECO:0000313" key="3">
    <source>
        <dbReference type="Proteomes" id="UP000272942"/>
    </source>
</evidence>
<evidence type="ECO:0000313" key="2">
    <source>
        <dbReference type="EMBL" id="VDP90756.1"/>
    </source>
</evidence>
<reference evidence="2 3" key="2">
    <citation type="submission" date="2018-11" db="EMBL/GenBank/DDBJ databases">
        <authorList>
            <consortium name="Pathogen Informatics"/>
        </authorList>
    </citation>
    <scope>NUCLEOTIDE SEQUENCE [LARGE SCALE GENOMIC DNA]</scope>
    <source>
        <strain evidence="2 3">Egypt</strain>
    </source>
</reference>
<name>A0A183B2Q0_9TREM</name>
<dbReference type="OrthoDB" id="6262499at2759"/>
<feature type="domain" description="DUF7041" evidence="1">
    <location>
        <begin position="12"/>
        <end position="73"/>
    </location>
</feature>
<dbReference type="WBParaSite" id="ECPE_0001352401-mRNA-1">
    <property type="protein sequence ID" value="ECPE_0001352401-mRNA-1"/>
    <property type="gene ID" value="ECPE_0001352401"/>
</dbReference>
<sequence>MISSCGLLSLARNVRSQRFKYLYVLEAIPGDRISTIEDIILKPPEVNAYDVLKAVILQFYSPSNEERLRQLLTRHPIGDTTPSMHLVRLCMSVCPANAQSDIVKEMRLESLPLHIQPTVTALLENASIVKAAAICQQNGYTCR</sequence>
<dbReference type="Pfam" id="PF23055">
    <property type="entry name" value="DUF7041"/>
    <property type="match status" value="1"/>
</dbReference>
<evidence type="ECO:0000313" key="4">
    <source>
        <dbReference type="WBParaSite" id="ECPE_0001352401-mRNA-1"/>
    </source>
</evidence>
<dbReference type="AlphaFoldDB" id="A0A183B2Q0"/>